<comment type="catalytic activity">
    <reaction evidence="1">
        <text>ATP + protein L-histidine = ADP + protein N-phospho-L-histidine.</text>
        <dbReference type="EC" id="2.7.13.3"/>
    </reaction>
</comment>
<comment type="caution">
    <text evidence="11">The sequence shown here is derived from an EMBL/GenBank/DDBJ whole genome shotgun (WGS) entry which is preliminary data.</text>
</comment>
<dbReference type="GO" id="GO:0005886">
    <property type="term" value="C:plasma membrane"/>
    <property type="evidence" value="ECO:0007669"/>
    <property type="project" value="UniProtKB-SubCell"/>
</dbReference>
<name>A0A066UW10_9VIBR</name>
<feature type="transmembrane region" description="Helical" evidence="9">
    <location>
        <begin position="12"/>
        <end position="30"/>
    </location>
</feature>
<dbReference type="InterPro" id="IPR036890">
    <property type="entry name" value="HATPase_C_sf"/>
</dbReference>
<comment type="subcellular location">
    <subcellularLocation>
        <location evidence="2">Cell membrane</location>
        <topology evidence="2">Multi-pass membrane protein</topology>
    </subcellularLocation>
</comment>
<evidence type="ECO:0000256" key="9">
    <source>
        <dbReference type="SAM" id="Phobius"/>
    </source>
</evidence>
<dbReference type="AlphaFoldDB" id="A0A066UW10"/>
<dbReference type="PANTHER" id="PTHR44936">
    <property type="entry name" value="SENSOR PROTEIN CREC"/>
    <property type="match status" value="1"/>
</dbReference>
<dbReference type="InterPro" id="IPR050980">
    <property type="entry name" value="2C_sensor_his_kinase"/>
</dbReference>
<accession>A0A066UW10</accession>
<dbReference type="SUPFAM" id="SSF47384">
    <property type="entry name" value="Homodimeric domain of signal transducing histidine kinase"/>
    <property type="match status" value="1"/>
</dbReference>
<keyword evidence="9" id="KW-0472">Membrane</keyword>
<dbReference type="OrthoDB" id="9804645at2"/>
<dbReference type="EC" id="2.7.13.3" evidence="3"/>
<dbReference type="RefSeq" id="WP_032551353.1">
    <property type="nucleotide sequence ID" value="NZ_JFFR01000020.1"/>
</dbReference>
<evidence type="ECO:0000256" key="5">
    <source>
        <dbReference type="ARBA" id="ARBA00022679"/>
    </source>
</evidence>
<dbReference type="PROSITE" id="PS50109">
    <property type="entry name" value="HIS_KIN"/>
    <property type="match status" value="1"/>
</dbReference>
<dbReference type="Pfam" id="PF02518">
    <property type="entry name" value="HATPase_c"/>
    <property type="match status" value="1"/>
</dbReference>
<dbReference type="Gene3D" id="1.10.287.130">
    <property type="match status" value="1"/>
</dbReference>
<evidence type="ECO:0000256" key="3">
    <source>
        <dbReference type="ARBA" id="ARBA00012438"/>
    </source>
</evidence>
<keyword evidence="7" id="KW-0418">Kinase</keyword>
<dbReference type="CDD" id="cd00082">
    <property type="entry name" value="HisKA"/>
    <property type="match status" value="1"/>
</dbReference>
<dbReference type="PANTHER" id="PTHR44936:SF10">
    <property type="entry name" value="SENSOR PROTEIN RSTB"/>
    <property type="match status" value="1"/>
</dbReference>
<dbReference type="InterPro" id="IPR003661">
    <property type="entry name" value="HisK_dim/P_dom"/>
</dbReference>
<keyword evidence="12" id="KW-1185">Reference proteome</keyword>
<evidence type="ECO:0000256" key="4">
    <source>
        <dbReference type="ARBA" id="ARBA00022475"/>
    </source>
</evidence>
<reference evidence="11 12" key="1">
    <citation type="submission" date="2014-02" db="EMBL/GenBank/DDBJ databases">
        <title>Vibrio fortis Dalian14 Genome Sequencing.</title>
        <authorList>
            <person name="Wang Y."/>
            <person name="Song L."/>
            <person name="Liu G."/>
            <person name="Ding J."/>
        </authorList>
    </citation>
    <scope>NUCLEOTIDE SEQUENCE [LARGE SCALE GENOMIC DNA]</scope>
    <source>
        <strain evidence="11 12">Dalian14</strain>
    </source>
</reference>
<feature type="domain" description="Histidine kinase" evidence="10">
    <location>
        <begin position="198"/>
        <end position="396"/>
    </location>
</feature>
<dbReference type="InterPro" id="IPR003594">
    <property type="entry name" value="HATPase_dom"/>
</dbReference>
<dbReference type="GO" id="GO:0000155">
    <property type="term" value="F:phosphorelay sensor kinase activity"/>
    <property type="evidence" value="ECO:0007669"/>
    <property type="project" value="InterPro"/>
</dbReference>
<evidence type="ECO:0000313" key="11">
    <source>
        <dbReference type="EMBL" id="KDN28393.1"/>
    </source>
</evidence>
<dbReference type="STRING" id="212667.VFDL14_23685"/>
<gene>
    <name evidence="11" type="ORF">VFDL14_23685</name>
</gene>
<dbReference type="Gene3D" id="3.30.565.10">
    <property type="entry name" value="Histidine kinase-like ATPase, C-terminal domain"/>
    <property type="match status" value="1"/>
</dbReference>
<keyword evidence="5" id="KW-0808">Transferase</keyword>
<keyword evidence="8" id="KW-0067">ATP-binding</keyword>
<proteinExistence type="predicted"/>
<dbReference type="GO" id="GO:0005524">
    <property type="term" value="F:ATP binding"/>
    <property type="evidence" value="ECO:0007669"/>
    <property type="project" value="UniProtKB-KW"/>
</dbReference>
<sequence>MKTFIGQIISSLILGYLISTMLSLVLLAPYKEQLQQDLNFRRLEMVLNGFLEPLVPSKPEEEAPVWLFQCDVSTEEMQRVDEGEYTLAKKRGDKEILGTFNSEAYNNDPAIRHIKLVEILEDVLQLVCTLIILILSLRTWTNGFKSLHHLSAHYARGDFKARVDETGPEAVKTLIANQHQMAEAIESLMVRQKMIFAALPHDIRTPLSSIQLTSDMLVESHNSDAFLLTKLDEQVRSLNMLCENSLHLLKILNKQVPLAREEANFEAIVHKTFSALSNKKGLELVNCDQTITTDRKVLKILLFNILSNACRYTRENIKIVYTNYPHFDVVKISDDGRGFPQPIIQAFNNGDIDSIKPQDGFGIGMLLIYELTAHLNGKTLLSNTVHGGQVTLIMQR</sequence>
<dbReference type="InterPro" id="IPR005467">
    <property type="entry name" value="His_kinase_dom"/>
</dbReference>
<keyword evidence="9" id="KW-1133">Transmembrane helix</keyword>
<keyword evidence="9" id="KW-0812">Transmembrane</keyword>
<evidence type="ECO:0000256" key="7">
    <source>
        <dbReference type="ARBA" id="ARBA00022777"/>
    </source>
</evidence>
<evidence type="ECO:0000313" key="12">
    <source>
        <dbReference type="Proteomes" id="UP000027219"/>
    </source>
</evidence>
<dbReference type="InterPro" id="IPR036097">
    <property type="entry name" value="HisK_dim/P_sf"/>
</dbReference>
<evidence type="ECO:0000256" key="1">
    <source>
        <dbReference type="ARBA" id="ARBA00000085"/>
    </source>
</evidence>
<keyword evidence="4" id="KW-1003">Cell membrane</keyword>
<dbReference type="SMART" id="SM00387">
    <property type="entry name" value="HATPase_c"/>
    <property type="match status" value="1"/>
</dbReference>
<organism evidence="11 12">
    <name type="scientific">Vibrio fortis</name>
    <dbReference type="NCBI Taxonomy" id="212667"/>
    <lineage>
        <taxon>Bacteria</taxon>
        <taxon>Pseudomonadati</taxon>
        <taxon>Pseudomonadota</taxon>
        <taxon>Gammaproteobacteria</taxon>
        <taxon>Vibrionales</taxon>
        <taxon>Vibrionaceae</taxon>
        <taxon>Vibrio</taxon>
    </lineage>
</organism>
<evidence type="ECO:0000256" key="6">
    <source>
        <dbReference type="ARBA" id="ARBA00022741"/>
    </source>
</evidence>
<keyword evidence="6" id="KW-0547">Nucleotide-binding</keyword>
<evidence type="ECO:0000256" key="2">
    <source>
        <dbReference type="ARBA" id="ARBA00004651"/>
    </source>
</evidence>
<protein>
    <recommendedName>
        <fullName evidence="3">histidine kinase</fullName>
        <ecNumber evidence="3">2.7.13.3</ecNumber>
    </recommendedName>
</protein>
<evidence type="ECO:0000259" key="10">
    <source>
        <dbReference type="PROSITE" id="PS50109"/>
    </source>
</evidence>
<dbReference type="SUPFAM" id="SSF55874">
    <property type="entry name" value="ATPase domain of HSP90 chaperone/DNA topoisomerase II/histidine kinase"/>
    <property type="match status" value="1"/>
</dbReference>
<dbReference type="Pfam" id="PF00512">
    <property type="entry name" value="HisKA"/>
    <property type="match status" value="1"/>
</dbReference>
<evidence type="ECO:0000256" key="8">
    <source>
        <dbReference type="ARBA" id="ARBA00022840"/>
    </source>
</evidence>
<dbReference type="Proteomes" id="UP000027219">
    <property type="component" value="Unassembled WGS sequence"/>
</dbReference>
<dbReference type="SMART" id="SM00388">
    <property type="entry name" value="HisKA"/>
    <property type="match status" value="1"/>
</dbReference>
<dbReference type="EMBL" id="JFFR01000020">
    <property type="protein sequence ID" value="KDN28393.1"/>
    <property type="molecule type" value="Genomic_DNA"/>
</dbReference>